<dbReference type="AlphaFoldDB" id="A0A4Q2RH23"/>
<organism evidence="3 4">
    <name type="scientific">Lichenibacterium ramalinae</name>
    <dbReference type="NCBI Taxonomy" id="2316527"/>
    <lineage>
        <taxon>Bacteria</taxon>
        <taxon>Pseudomonadati</taxon>
        <taxon>Pseudomonadota</taxon>
        <taxon>Alphaproteobacteria</taxon>
        <taxon>Hyphomicrobiales</taxon>
        <taxon>Lichenihabitantaceae</taxon>
        <taxon>Lichenibacterium</taxon>
    </lineage>
</organism>
<dbReference type="SUPFAM" id="SSF53774">
    <property type="entry name" value="Glutaminase/Asparaginase"/>
    <property type="match status" value="1"/>
</dbReference>
<comment type="caution">
    <text evidence="3">The sequence shown here is derived from an EMBL/GenBank/DDBJ whole genome shotgun (WGS) entry which is preliminary data.</text>
</comment>
<accession>A0A4Q2RH23</accession>
<evidence type="ECO:0000313" key="3">
    <source>
        <dbReference type="EMBL" id="RYB05193.1"/>
    </source>
</evidence>
<name>A0A4Q2RH23_9HYPH</name>
<dbReference type="EMBL" id="QYBC01000007">
    <property type="protein sequence ID" value="RYB05193.1"/>
    <property type="molecule type" value="Genomic_DNA"/>
</dbReference>
<dbReference type="SMART" id="SM00870">
    <property type="entry name" value="Asparaginase"/>
    <property type="match status" value="1"/>
</dbReference>
<dbReference type="RefSeq" id="WP_129218942.1">
    <property type="nucleotide sequence ID" value="NZ_QYBC01000007.1"/>
</dbReference>
<dbReference type="GO" id="GO:0004067">
    <property type="term" value="F:asparaginase activity"/>
    <property type="evidence" value="ECO:0007669"/>
    <property type="project" value="UniProtKB-UniRule"/>
</dbReference>
<gene>
    <name evidence="3" type="ORF">D3272_09530</name>
</gene>
<dbReference type="PIRSF" id="PIRSF001220">
    <property type="entry name" value="L-ASNase_gatD"/>
    <property type="match status" value="1"/>
</dbReference>
<dbReference type="InterPro" id="IPR027474">
    <property type="entry name" value="L-asparaginase_N"/>
</dbReference>
<dbReference type="InterPro" id="IPR006034">
    <property type="entry name" value="Asparaginase/glutaminase-like"/>
</dbReference>
<dbReference type="Gene3D" id="3.40.50.1170">
    <property type="entry name" value="L-asparaginase, N-terminal domain"/>
    <property type="match status" value="1"/>
</dbReference>
<keyword evidence="4" id="KW-1185">Reference proteome</keyword>
<evidence type="ECO:0000313" key="4">
    <source>
        <dbReference type="Proteomes" id="UP000289411"/>
    </source>
</evidence>
<protein>
    <submittedName>
        <fullName evidence="3">Asparaginase</fullName>
    </submittedName>
</protein>
<dbReference type="PIRSF" id="PIRSF500176">
    <property type="entry name" value="L_ASNase"/>
    <property type="match status" value="1"/>
</dbReference>
<dbReference type="Pfam" id="PF00710">
    <property type="entry name" value="Asparaginase"/>
    <property type="match status" value="1"/>
</dbReference>
<dbReference type="InterPro" id="IPR037152">
    <property type="entry name" value="L-asparaginase_N_sf"/>
</dbReference>
<dbReference type="OrthoDB" id="9788068at2"/>
<sequence length="562" mass="60195">MSKVRIAHLAGPTATIQNTPPLVTSNKARRRRGLAPLTAEDGSALAFDSLRAQRLAAPVTVYVEQFSAHPLEADAAELYGPPDGFIGSDGQFRGERASEADKPVYAVELSPEDGLYPLPYMALQRDGAPWEEETTSPGSETTRQGFYPDGSRSFEEIDRLSIGADGKVNLIGGRALVDFYRVAPPGGFTKGLPAGLRADNGEGDILPERHGQDFFAYKPHHLAKAPPRPLLAKITNDVQAILASGRYDGAIWTQGSPQIEETAYWFNLLIDTNLPIACNAAQRPQGQISNDGPANIVDSVAFIESGIWRDGQGGNRAGTVVIQEQQFFAAREVAKVDARPGGYVATGGHGGILGQVTHTGAPYLMYVPAYRHTANSAVNITRLPSRVEATRLVEGRIARLPVAVKDERGRLLPGAIPLVSIVKDGCYVADGFGDDPADEPDLDLLIRHRLDSGRLCGFVIEGLVPYGSATSHLRGAMLKRAVHGGLPVVRVGRGYPEGFADPDPWTIAGLNLTSTKARLLLMACLMRFGSLSTPADPDAPTASETAALRSAIAEYQHVFDTH</sequence>
<proteinExistence type="predicted"/>
<evidence type="ECO:0000259" key="2">
    <source>
        <dbReference type="Pfam" id="PF00710"/>
    </source>
</evidence>
<feature type="region of interest" description="Disordered" evidence="1">
    <location>
        <begin position="129"/>
        <end position="149"/>
    </location>
</feature>
<dbReference type="InterPro" id="IPR036152">
    <property type="entry name" value="Asp/glu_Ase-like_sf"/>
</dbReference>
<dbReference type="PROSITE" id="PS51732">
    <property type="entry name" value="ASN_GLN_ASE_3"/>
    <property type="match status" value="1"/>
</dbReference>
<dbReference type="Proteomes" id="UP000289411">
    <property type="component" value="Unassembled WGS sequence"/>
</dbReference>
<evidence type="ECO:0000256" key="1">
    <source>
        <dbReference type="SAM" id="MobiDB-lite"/>
    </source>
</evidence>
<reference evidence="3 4" key="1">
    <citation type="submission" date="2018-09" db="EMBL/GenBank/DDBJ databases">
        <authorList>
            <person name="Grouzdev D.S."/>
            <person name="Krutkina M.S."/>
        </authorList>
    </citation>
    <scope>NUCLEOTIDE SEQUENCE [LARGE SCALE GENOMIC DNA]</scope>
    <source>
        <strain evidence="3 4">RmlP001</strain>
    </source>
</reference>
<reference evidence="3 4" key="2">
    <citation type="submission" date="2019-02" db="EMBL/GenBank/DDBJ databases">
        <title>'Lichenibacterium ramalinii' gen. nov. sp. nov., 'Lichenibacterium minor' gen. nov. sp. nov.</title>
        <authorList>
            <person name="Pankratov T."/>
        </authorList>
    </citation>
    <scope>NUCLEOTIDE SEQUENCE [LARGE SCALE GENOMIC DNA]</scope>
    <source>
        <strain evidence="3 4">RmlP001</strain>
    </source>
</reference>
<feature type="domain" description="L-asparaginase N-terminal" evidence="2">
    <location>
        <begin position="232"/>
        <end position="339"/>
    </location>
</feature>